<dbReference type="InterPro" id="IPR000269">
    <property type="entry name" value="Cu_amine_oxidase"/>
</dbReference>
<comment type="cofactor">
    <cofactor evidence="2">
        <name>Cu cation</name>
        <dbReference type="ChEBI" id="CHEBI:23378"/>
    </cofactor>
    <text evidence="2">Contains 1 topaquinone per subunit.</text>
</comment>
<evidence type="ECO:0000313" key="5">
    <source>
        <dbReference type="Proteomes" id="UP000234681"/>
    </source>
</evidence>
<dbReference type="Pfam" id="PF01179">
    <property type="entry name" value="Cu_amine_oxid"/>
    <property type="match status" value="1"/>
</dbReference>
<evidence type="ECO:0000313" key="4">
    <source>
        <dbReference type="EMBL" id="EDL88219.1"/>
    </source>
</evidence>
<dbReference type="OrthoDB" id="3341590at2759"/>
<keyword evidence="2" id="KW-0801">TPQ</keyword>
<dbReference type="GO" id="GO:0008131">
    <property type="term" value="F:primary methylamine oxidase activity"/>
    <property type="evidence" value="ECO:0007669"/>
    <property type="project" value="InterPro"/>
</dbReference>
<dbReference type="GO" id="GO:0048038">
    <property type="term" value="F:quinone binding"/>
    <property type="evidence" value="ECO:0007669"/>
    <property type="project" value="InterPro"/>
</dbReference>
<comment type="similarity">
    <text evidence="2">Belongs to the copper/topaquinone oxidase family.</text>
</comment>
<keyword evidence="2" id="KW-0479">Metal-binding</keyword>
<dbReference type="InterPro" id="IPR036460">
    <property type="entry name" value="Cu_amine_oxidase_C_sf"/>
</dbReference>
<dbReference type="GO" id="GO:0005507">
    <property type="term" value="F:copper ion binding"/>
    <property type="evidence" value="ECO:0007669"/>
    <property type="project" value="InterPro"/>
</dbReference>
<dbReference type="RGD" id="708424">
    <property type="gene designation" value="Svs1"/>
</dbReference>
<keyword evidence="2" id="KW-0560">Oxidoreductase</keyword>
<comment type="cofactor">
    <cofactor evidence="1">
        <name>Cu(2+)</name>
        <dbReference type="ChEBI" id="CHEBI:29036"/>
    </cofactor>
</comment>
<dbReference type="InterPro" id="IPR015798">
    <property type="entry name" value="Cu_amine_oxidase_C"/>
</dbReference>
<dbReference type="AlphaFoldDB" id="A6K0J9"/>
<feature type="domain" description="Copper amine oxidase catalytic" evidence="3">
    <location>
        <begin position="2"/>
        <end position="346"/>
    </location>
</feature>
<evidence type="ECO:0000256" key="2">
    <source>
        <dbReference type="RuleBase" id="RU000672"/>
    </source>
</evidence>
<dbReference type="Proteomes" id="UP000234681">
    <property type="component" value="Chromosome 4"/>
</dbReference>
<evidence type="ECO:0000313" key="6">
    <source>
        <dbReference type="RGD" id="708424"/>
    </source>
</evidence>
<evidence type="ECO:0000256" key="1">
    <source>
        <dbReference type="ARBA" id="ARBA00001973"/>
    </source>
</evidence>
<gene>
    <name evidence="4 6" type="primary">Svs1</name>
    <name evidence="4" type="ORF">rCG_52494</name>
</gene>
<comment type="PTM">
    <text evidence="2">Topaquinone (TPQ) is generated by copper-dependent autoxidation of a specific tyrosyl residue.</text>
</comment>
<reference evidence="4 5" key="1">
    <citation type="submission" date="2005-09" db="EMBL/GenBank/DDBJ databases">
        <authorList>
            <person name="Mural R.J."/>
            <person name="Li P.W."/>
            <person name="Adams M.D."/>
            <person name="Amanatides P.G."/>
            <person name="Baden-Tillson H."/>
            <person name="Barnstead M."/>
            <person name="Chin S.H."/>
            <person name="Dew I."/>
            <person name="Evans C.A."/>
            <person name="Ferriera S."/>
            <person name="Flanigan M."/>
            <person name="Fosler C."/>
            <person name="Glodek A."/>
            <person name="Gu Z."/>
            <person name="Holt R.A."/>
            <person name="Jennings D."/>
            <person name="Kraft C.L."/>
            <person name="Lu F."/>
            <person name="Nguyen T."/>
            <person name="Nusskern D.R."/>
            <person name="Pfannkoch C.M."/>
            <person name="Sitter C."/>
            <person name="Sutton G.G."/>
            <person name="Venter J.C."/>
            <person name="Wang Z."/>
            <person name="Woodage T."/>
            <person name="Zheng X.H."/>
            <person name="Zhong F."/>
        </authorList>
    </citation>
    <scope>NUCLEOTIDE SEQUENCE [LARGE SCALE GENOMIC DNA]</scope>
    <source>
        <strain>BN</strain>
        <strain evidence="5">Sprague-Dawley</strain>
    </source>
</reference>
<dbReference type="PRINTS" id="PR00766">
    <property type="entry name" value="CUDAOXIDASE"/>
</dbReference>
<dbReference type="SUPFAM" id="SSF49998">
    <property type="entry name" value="Amine oxidase catalytic domain"/>
    <property type="match status" value="1"/>
</dbReference>
<dbReference type="EC" id="1.4.3.-" evidence="2"/>
<dbReference type="EMBL" id="CH474011">
    <property type="protein sequence ID" value="EDL88219.1"/>
    <property type="molecule type" value="Genomic_DNA"/>
</dbReference>
<accession>A6K0J9</accession>
<dbReference type="AGR" id="RGD:708424"/>
<dbReference type="Gene3D" id="2.70.98.20">
    <property type="entry name" value="Copper amine oxidase, catalytic domain"/>
    <property type="match status" value="1"/>
</dbReference>
<name>A6K0J9_RAT</name>
<protein>
    <recommendedName>
        <fullName evidence="2">Amine oxidase</fullName>
        <ecNumber evidence="2">1.4.3.-</ecNumber>
    </recommendedName>
</protein>
<proteinExistence type="inferred from homology"/>
<dbReference type="PANTHER" id="PTHR10638:SF25">
    <property type="entry name" value="AMINE OXIDASE"/>
    <property type="match status" value="1"/>
</dbReference>
<organism evidence="4 5">
    <name type="scientific">Rattus norvegicus</name>
    <name type="common">Rat</name>
    <dbReference type="NCBI Taxonomy" id="10116"/>
    <lineage>
        <taxon>Eukaryota</taxon>
        <taxon>Metazoa</taxon>
        <taxon>Chordata</taxon>
        <taxon>Craniata</taxon>
        <taxon>Vertebrata</taxon>
        <taxon>Euteleostomi</taxon>
        <taxon>Mammalia</taxon>
        <taxon>Eutheria</taxon>
        <taxon>Euarchontoglires</taxon>
        <taxon>Glires</taxon>
        <taxon>Rodentia</taxon>
        <taxon>Myomorpha</taxon>
        <taxon>Muroidea</taxon>
        <taxon>Muridae</taxon>
        <taxon>Murinae</taxon>
        <taxon>Rattus</taxon>
    </lineage>
</organism>
<evidence type="ECO:0000259" key="3">
    <source>
        <dbReference type="Pfam" id="PF01179"/>
    </source>
</evidence>
<dbReference type="PANTHER" id="PTHR10638">
    <property type="entry name" value="COPPER AMINE OXIDASE"/>
    <property type="match status" value="1"/>
</dbReference>
<sequence length="364" mass="41641">MALYKGHKAGGRETKYVDVGWGLGGITHQLTPGIDCPHKATFLDAIHYYDSDGPVLSRQALCIFEVPVGVPLRHYFNSNFRSSFSSYARLGGPMLVLRTASTIHNHDYIWDFIFHSNGIMEGKMYATGYVHATFYTSEGMLYHSRLHTHLLGNVHSHLAHYRIDLDVAGTKNSFQTLKMRLENITDPWSQRSQQVKPIFDKTQYSQERQAAFHFRQTLPKYLLFSNTGKSVLGRSHSYLLHVPSMAEQMLPPGWQNSPAFLWPRYQLAVTKYQESERFHSSLYNQNHHWAYPMVFENFIHNNENIEDEDLVAWVTVGLSNNLHSEIAPSTATLGNAAGFLLQPFDLYNNFQRYTASPTRAQCVC</sequence>
<keyword evidence="2" id="KW-0186">Copper</keyword>
<dbReference type="GO" id="GO:0009308">
    <property type="term" value="P:amine metabolic process"/>
    <property type="evidence" value="ECO:0007669"/>
    <property type="project" value="UniProtKB-UniRule"/>
</dbReference>